<dbReference type="Gene3D" id="3.60.21.10">
    <property type="match status" value="1"/>
</dbReference>
<gene>
    <name evidence="2" type="ORF">K7C98_37175</name>
</gene>
<feature type="domain" description="Calcineurin-like phosphoesterase" evidence="1">
    <location>
        <begin position="301"/>
        <end position="552"/>
    </location>
</feature>
<dbReference type="Proteomes" id="UP001139031">
    <property type="component" value="Unassembled WGS sequence"/>
</dbReference>
<organism evidence="2 3">
    <name type="scientific">Nannocystis pusilla</name>
    <dbReference type="NCBI Taxonomy" id="889268"/>
    <lineage>
        <taxon>Bacteria</taxon>
        <taxon>Pseudomonadati</taxon>
        <taxon>Myxococcota</taxon>
        <taxon>Polyangia</taxon>
        <taxon>Nannocystales</taxon>
        <taxon>Nannocystaceae</taxon>
        <taxon>Nannocystis</taxon>
    </lineage>
</organism>
<dbReference type="RefSeq" id="WP_224196631.1">
    <property type="nucleotide sequence ID" value="NZ_JAIRAU010000052.1"/>
</dbReference>
<keyword evidence="3" id="KW-1185">Reference proteome</keyword>
<dbReference type="Pfam" id="PF00149">
    <property type="entry name" value="Metallophos"/>
    <property type="match status" value="1"/>
</dbReference>
<evidence type="ECO:0000313" key="2">
    <source>
        <dbReference type="EMBL" id="MBZ5714899.1"/>
    </source>
</evidence>
<evidence type="ECO:0000313" key="3">
    <source>
        <dbReference type="Proteomes" id="UP001139031"/>
    </source>
</evidence>
<evidence type="ECO:0000259" key="1">
    <source>
        <dbReference type="Pfam" id="PF00149"/>
    </source>
</evidence>
<dbReference type="InterPro" id="IPR029052">
    <property type="entry name" value="Metallo-depent_PP-like"/>
</dbReference>
<proteinExistence type="predicted"/>
<reference evidence="2" key="1">
    <citation type="submission" date="2021-08" db="EMBL/GenBank/DDBJ databases">
        <authorList>
            <person name="Stevens D.C."/>
        </authorList>
    </citation>
    <scope>NUCLEOTIDE SEQUENCE</scope>
    <source>
        <strain evidence="2">DSM 53165</strain>
    </source>
</reference>
<comment type="caution">
    <text evidence="2">The sequence shown here is derived from an EMBL/GenBank/DDBJ whole genome shotgun (WGS) entry which is preliminary data.</text>
</comment>
<sequence length="650" mass="71806">MNDRAQAIRDALAHLPPARLERRIRATAEARALLGERLGRLDETALRRVLELFNQDVSNGREVQGRFATGLVGRNANLLVGSLDNVNEIVPQLWRADDAWLAANLVALRRGGRLPGGGWLFLSMVLHVRESGRFVPRSTSMAHGLAALEGKPVLALQTGADYLEYCRRVHALLVAHHIDPHGADVLLISGFRLARAAGAAASVDEDELDGPVPTLPAPAAGAPGPADVVPASLNFLPSPSGRAPSSPLRSIIEIAFEREPAAPSPRSVHVAPTSLASTLPSVEVRSQPTPMPVTPASFGWLHLTDLHQGMSGTSWLWPNVKDKMFADLERLAEHTGRWDVVFFTGDLTQRGEPEEFDQLDRTLEQLWRCLDRLGSQPQLVAVPGNHDLTRPPRFDPIVLALEQWHRNHDLRDHVLNNHDNPYLAGLRTAFGAYSAWAARRRWTTATSLSGLLPGDVALSLRVGGVDVGVVGLNSAFLQLAEGDFFERMDVDPRQLHEVCGHDAPAWLRRHDVNFLLTHHPPTWLHPRARQEFSAEIDIPGRFAAHLFGHMHEGTSTAISIGGAPERRALQGASLFGLEQYKDREGRQLKRIHGYSAGRIELLGTNASLRFFPRRMLDNYLGRRINRDQDHYDLDDSGAVTYVVPVTRRTR</sequence>
<protein>
    <submittedName>
        <fullName evidence="2">Metallophosphoesterase</fullName>
    </submittedName>
</protein>
<dbReference type="InterPro" id="IPR004843">
    <property type="entry name" value="Calcineurin-like_PHP"/>
</dbReference>
<accession>A0ABS7U2Z6</accession>
<dbReference type="SUPFAM" id="SSF56300">
    <property type="entry name" value="Metallo-dependent phosphatases"/>
    <property type="match status" value="1"/>
</dbReference>
<name>A0ABS7U2Z6_9BACT</name>
<dbReference type="EMBL" id="JAIRAU010000052">
    <property type="protein sequence ID" value="MBZ5714899.1"/>
    <property type="molecule type" value="Genomic_DNA"/>
</dbReference>